<dbReference type="Proteomes" id="UP000193396">
    <property type="component" value="Unassembled WGS sequence"/>
</dbReference>
<accession>A0A1Y2LFH8</accession>
<feature type="signal peptide" evidence="1">
    <location>
        <begin position="1"/>
        <end position="26"/>
    </location>
</feature>
<sequence length="116" mass="11902">MKMKKAILVATFGGIFIAFSASPSLAACSIGNNYQALGGLKGWNTRIENSENAALRTGYANGTCILIKGAHTGGTIPANALDSLHVTVAPKSGATACHVFRKKSTASPTDGFPTTC</sequence>
<dbReference type="AlphaFoldDB" id="A0A1Y2LFH8"/>
<evidence type="ECO:0008006" key="4">
    <source>
        <dbReference type="Google" id="ProtNLM"/>
    </source>
</evidence>
<evidence type="ECO:0000313" key="3">
    <source>
        <dbReference type="Proteomes" id="UP000193396"/>
    </source>
</evidence>
<dbReference type="RefSeq" id="WP_085614642.1">
    <property type="nucleotide sequence ID" value="NZ_JFKB01000001.1"/>
</dbReference>
<keyword evidence="3" id="KW-1185">Reference proteome</keyword>
<dbReference type="EMBL" id="JFKB01000001">
    <property type="protein sequence ID" value="OSQ49957.1"/>
    <property type="molecule type" value="Genomic_DNA"/>
</dbReference>
<comment type="caution">
    <text evidence="2">The sequence shown here is derived from an EMBL/GenBank/DDBJ whole genome shotgun (WGS) entry which is preliminary data.</text>
</comment>
<evidence type="ECO:0000256" key="1">
    <source>
        <dbReference type="SAM" id="SignalP"/>
    </source>
</evidence>
<evidence type="ECO:0000313" key="2">
    <source>
        <dbReference type="EMBL" id="OSQ49957.1"/>
    </source>
</evidence>
<protein>
    <recommendedName>
        <fullName evidence="4">Secreted protein</fullName>
    </recommendedName>
</protein>
<gene>
    <name evidence="2" type="ORF">TALK_00080</name>
</gene>
<organism evidence="2 3">
    <name type="scientific">Thalassospira alkalitolerans</name>
    <dbReference type="NCBI Taxonomy" id="1293890"/>
    <lineage>
        <taxon>Bacteria</taxon>
        <taxon>Pseudomonadati</taxon>
        <taxon>Pseudomonadota</taxon>
        <taxon>Alphaproteobacteria</taxon>
        <taxon>Rhodospirillales</taxon>
        <taxon>Thalassospiraceae</taxon>
        <taxon>Thalassospira</taxon>
    </lineage>
</organism>
<reference evidence="2 3" key="1">
    <citation type="submission" date="2014-03" db="EMBL/GenBank/DDBJ databases">
        <title>The draft genome sequence of Thalassospira alkalitolerans JCM 18968.</title>
        <authorList>
            <person name="Lai Q."/>
            <person name="Shao Z."/>
        </authorList>
    </citation>
    <scope>NUCLEOTIDE SEQUENCE [LARGE SCALE GENOMIC DNA]</scope>
    <source>
        <strain evidence="2 3">JCM 18968</strain>
    </source>
</reference>
<dbReference type="OrthoDB" id="7358160at2"/>
<proteinExistence type="predicted"/>
<feature type="chain" id="PRO_5013073424" description="Secreted protein" evidence="1">
    <location>
        <begin position="27"/>
        <end position="116"/>
    </location>
</feature>
<keyword evidence="1" id="KW-0732">Signal</keyword>
<dbReference type="PROSITE" id="PS51257">
    <property type="entry name" value="PROKAR_LIPOPROTEIN"/>
    <property type="match status" value="1"/>
</dbReference>
<name>A0A1Y2LFH8_9PROT</name>